<dbReference type="GO" id="GO:0005886">
    <property type="term" value="C:plasma membrane"/>
    <property type="evidence" value="ECO:0007669"/>
    <property type="project" value="UniProtKB-SubCell"/>
</dbReference>
<accession>A0A7G9RAM4</accession>
<evidence type="ECO:0000256" key="4">
    <source>
        <dbReference type="ARBA" id="ARBA00022475"/>
    </source>
</evidence>
<dbReference type="Pfam" id="PF03186">
    <property type="entry name" value="CobD_Cbib"/>
    <property type="match status" value="1"/>
</dbReference>
<dbReference type="UniPathway" id="UPA00148"/>
<evidence type="ECO:0000256" key="5">
    <source>
        <dbReference type="ARBA" id="ARBA00022573"/>
    </source>
</evidence>
<comment type="subcellular location">
    <subcellularLocation>
        <location evidence="1 9">Cell membrane</location>
        <topology evidence="1 9">Multi-pass membrane protein</topology>
    </subcellularLocation>
</comment>
<evidence type="ECO:0000313" key="10">
    <source>
        <dbReference type="EMBL" id="QNN52649.1"/>
    </source>
</evidence>
<dbReference type="GO" id="GO:0015420">
    <property type="term" value="F:ABC-type vitamin B12 transporter activity"/>
    <property type="evidence" value="ECO:0007669"/>
    <property type="project" value="UniProtKB-UniRule"/>
</dbReference>
<keyword evidence="4 9" id="KW-1003">Cell membrane</keyword>
<dbReference type="PANTHER" id="PTHR34308:SF1">
    <property type="entry name" value="COBALAMIN BIOSYNTHESIS PROTEIN CBIB"/>
    <property type="match status" value="1"/>
</dbReference>
<keyword evidence="11" id="KW-1185">Reference proteome</keyword>
<keyword evidence="7 9" id="KW-1133">Transmembrane helix</keyword>
<comment type="similarity">
    <text evidence="3 9">Belongs to the CobD/CbiB family.</text>
</comment>
<dbReference type="Proteomes" id="UP000515947">
    <property type="component" value="Chromosome"/>
</dbReference>
<dbReference type="GO" id="GO:0009236">
    <property type="term" value="P:cobalamin biosynthetic process"/>
    <property type="evidence" value="ECO:0007669"/>
    <property type="project" value="UniProtKB-UniRule"/>
</dbReference>
<evidence type="ECO:0000256" key="9">
    <source>
        <dbReference type="HAMAP-Rule" id="MF_00024"/>
    </source>
</evidence>
<proteinExistence type="inferred from homology"/>
<protein>
    <recommendedName>
        <fullName evidence="9">Cobalamin biosynthesis protein CobD</fullName>
    </recommendedName>
</protein>
<keyword evidence="5 9" id="KW-0169">Cobalamin biosynthesis</keyword>
<sequence>MSRLGRRALGVAGGLLLQKALPEPPDRWHPVGWFGIAMQKVEAIGYADDRSAGVRHALAGVAIGGLAGGAIRSTTLAVAICAAGRELRRAASLIETPLLTGDLAVARVALPSLVGRDPSHLDASGIAAAVVESLAENSVDAVVAPAFWGLIVGAPGVMVHRAINTMDAMVGHRNDRYENFGWAAARLDDGANWVPARLFALLVMTAAPARARAVRASVRRDAHLHPSPNSGVAETAVAAALCRELGGPLQYGERHEDRPRLGDGPRPEAVDIAGARDLTSRTEWALIGTLVLLWWADHRLGRVLIRVPDTRRST</sequence>
<dbReference type="EMBL" id="CP060713">
    <property type="protein sequence ID" value="QNN52649.1"/>
    <property type="molecule type" value="Genomic_DNA"/>
</dbReference>
<keyword evidence="6 9" id="KW-0812">Transmembrane</keyword>
<dbReference type="AlphaFoldDB" id="A0A7G9RAM4"/>
<gene>
    <name evidence="9" type="primary">cobD</name>
    <name evidence="10" type="ORF">H9L09_19740</name>
</gene>
<evidence type="ECO:0000256" key="7">
    <source>
        <dbReference type="ARBA" id="ARBA00022989"/>
    </source>
</evidence>
<dbReference type="KEGG" id="nmes:H9L09_19740"/>
<dbReference type="HAMAP" id="MF_00024">
    <property type="entry name" value="CobD_CbiB"/>
    <property type="match status" value="1"/>
</dbReference>
<evidence type="ECO:0000256" key="3">
    <source>
        <dbReference type="ARBA" id="ARBA00006263"/>
    </source>
</evidence>
<comment type="function">
    <text evidence="9">Converts cobyric acid to cobinamide by the addition of aminopropanol on the F carboxylic group.</text>
</comment>
<comment type="pathway">
    <text evidence="2 9">Cofactor biosynthesis; adenosylcobalamin biosynthesis.</text>
</comment>
<reference evidence="10 11" key="1">
    <citation type="submission" date="2020-08" db="EMBL/GenBank/DDBJ databases">
        <title>Genome sequence of Nocardioides mesophilus KACC 16243T.</title>
        <authorList>
            <person name="Hyun D.-W."/>
            <person name="Bae J.-W."/>
        </authorList>
    </citation>
    <scope>NUCLEOTIDE SEQUENCE [LARGE SCALE GENOMIC DNA]</scope>
    <source>
        <strain evidence="10 11">KACC 16243</strain>
    </source>
</reference>
<dbReference type="InterPro" id="IPR004485">
    <property type="entry name" value="Cobalamin_biosynth_CobD/CbiB"/>
</dbReference>
<dbReference type="RefSeq" id="WP_187578491.1">
    <property type="nucleotide sequence ID" value="NZ_CP060713.1"/>
</dbReference>
<name>A0A7G9RAM4_9ACTN</name>
<organism evidence="10 11">
    <name type="scientific">Nocardioides mesophilus</name>
    <dbReference type="NCBI Taxonomy" id="433659"/>
    <lineage>
        <taxon>Bacteria</taxon>
        <taxon>Bacillati</taxon>
        <taxon>Actinomycetota</taxon>
        <taxon>Actinomycetes</taxon>
        <taxon>Propionibacteriales</taxon>
        <taxon>Nocardioidaceae</taxon>
        <taxon>Nocardioides</taxon>
    </lineage>
</organism>
<evidence type="ECO:0000313" key="11">
    <source>
        <dbReference type="Proteomes" id="UP000515947"/>
    </source>
</evidence>
<dbReference type="PANTHER" id="PTHR34308">
    <property type="entry name" value="COBALAMIN BIOSYNTHESIS PROTEIN CBIB"/>
    <property type="match status" value="1"/>
</dbReference>
<evidence type="ECO:0000256" key="2">
    <source>
        <dbReference type="ARBA" id="ARBA00004953"/>
    </source>
</evidence>
<evidence type="ECO:0000256" key="8">
    <source>
        <dbReference type="ARBA" id="ARBA00023136"/>
    </source>
</evidence>
<evidence type="ECO:0000256" key="1">
    <source>
        <dbReference type="ARBA" id="ARBA00004651"/>
    </source>
</evidence>
<keyword evidence="8 9" id="KW-0472">Membrane</keyword>
<dbReference type="GO" id="GO:0048472">
    <property type="term" value="F:threonine-phosphate decarboxylase activity"/>
    <property type="evidence" value="ECO:0007669"/>
    <property type="project" value="InterPro"/>
</dbReference>
<evidence type="ECO:0000256" key="6">
    <source>
        <dbReference type="ARBA" id="ARBA00022692"/>
    </source>
</evidence>